<name>A0ABT0HE95_9BACT</name>
<dbReference type="Proteomes" id="UP001202180">
    <property type="component" value="Unassembled WGS sequence"/>
</dbReference>
<reference evidence="1 2" key="1">
    <citation type="submission" date="2022-04" db="EMBL/GenBank/DDBJ databases">
        <title>Spirosoma sp. strain RP8 genome sequencing and assembly.</title>
        <authorList>
            <person name="Jung Y."/>
        </authorList>
    </citation>
    <scope>NUCLEOTIDE SEQUENCE [LARGE SCALE GENOMIC DNA]</scope>
    <source>
        <strain evidence="1 2">RP8</strain>
    </source>
</reference>
<dbReference type="EMBL" id="JALPRF010000001">
    <property type="protein sequence ID" value="MCK8490484.1"/>
    <property type="molecule type" value="Genomic_DNA"/>
</dbReference>
<protein>
    <submittedName>
        <fullName evidence="1">Uncharacterized protein</fullName>
    </submittedName>
</protein>
<comment type="caution">
    <text evidence="1">The sequence shown here is derived from an EMBL/GenBank/DDBJ whole genome shotgun (WGS) entry which is preliminary data.</text>
</comment>
<sequence>MGESNNTNRSVDSINVALRSLYESRLPEFNEQIEQCINECGWEEVSKLFFMQVDEDYLNAPTKVLFVGRETYGWWGEHSEQDKVENLMGCYKETSNLLLQTNYLRTRINSAIQIRYGGKRVVIQLMLTNLYER</sequence>
<evidence type="ECO:0000313" key="1">
    <source>
        <dbReference type="EMBL" id="MCK8490484.1"/>
    </source>
</evidence>
<keyword evidence="2" id="KW-1185">Reference proteome</keyword>
<dbReference type="RefSeq" id="WP_248475308.1">
    <property type="nucleotide sequence ID" value="NZ_JALPRF010000001.1"/>
</dbReference>
<gene>
    <name evidence="1" type="ORF">M0L20_01400</name>
</gene>
<accession>A0ABT0HE95</accession>
<evidence type="ECO:0000313" key="2">
    <source>
        <dbReference type="Proteomes" id="UP001202180"/>
    </source>
</evidence>
<proteinExistence type="predicted"/>
<organism evidence="1 2">
    <name type="scientific">Spirosoma liriopis</name>
    <dbReference type="NCBI Taxonomy" id="2937440"/>
    <lineage>
        <taxon>Bacteria</taxon>
        <taxon>Pseudomonadati</taxon>
        <taxon>Bacteroidota</taxon>
        <taxon>Cytophagia</taxon>
        <taxon>Cytophagales</taxon>
        <taxon>Cytophagaceae</taxon>
        <taxon>Spirosoma</taxon>
    </lineage>
</organism>